<dbReference type="OrthoDB" id="9794147at2"/>
<dbReference type="InterPro" id="IPR007372">
    <property type="entry name" value="Lipid/polyisoprenoid-bd_YceI"/>
</dbReference>
<dbReference type="eggNOG" id="COG2353">
    <property type="taxonomic scope" value="Bacteria"/>
</dbReference>
<dbReference type="SMART" id="SM00867">
    <property type="entry name" value="YceI"/>
    <property type="match status" value="1"/>
</dbReference>
<dbReference type="EMBL" id="HG315671">
    <property type="protein sequence ID" value="CDF78855.1"/>
    <property type="molecule type" value="Genomic_DNA"/>
</dbReference>
<dbReference type="STRING" id="1347342.BN863_11430"/>
<dbReference type="InterPro" id="IPR036761">
    <property type="entry name" value="TTHA0802/YceI-like_sf"/>
</dbReference>
<sequence length="196" mass="21229">MKTENHPLKISQSLIILVTFLGSLTAFAQTYSLNNDSSKLSVLGTSSIHDWEVTAEQQSGSIVLENANETLSISALDIKVIAESLKSGKSGMDKNTYKALNTKKFNSIDFKLTKVNSITPNGSGVYKVKSTGDLSIAGTTNPIQLDFTLTLTDNSAKLTGSYTFKMTQFKIDPPTAMFGTITTGDELKIEFNTVLQ</sequence>
<name>T2KJB3_FORAG</name>
<accession>T2KJB3</accession>
<protein>
    <submittedName>
        <fullName evidence="2">YceI family protein</fullName>
    </submittedName>
</protein>
<dbReference type="Gene3D" id="2.40.128.110">
    <property type="entry name" value="Lipid/polyisoprenoid-binding, YceI-like"/>
    <property type="match status" value="1"/>
</dbReference>
<evidence type="ECO:0000313" key="2">
    <source>
        <dbReference type="EMBL" id="CDF78855.1"/>
    </source>
</evidence>
<dbReference type="HOGENOM" id="CLU_108463_0_0_10"/>
<dbReference type="Pfam" id="PF04264">
    <property type="entry name" value="YceI"/>
    <property type="match status" value="1"/>
</dbReference>
<evidence type="ECO:0000259" key="1">
    <source>
        <dbReference type="SMART" id="SM00867"/>
    </source>
</evidence>
<feature type="domain" description="Lipid/polyisoprenoid-binding YceI-like" evidence="1">
    <location>
        <begin position="30"/>
        <end position="196"/>
    </location>
</feature>
<dbReference type="PANTHER" id="PTHR34406">
    <property type="entry name" value="PROTEIN YCEI"/>
    <property type="match status" value="1"/>
</dbReference>
<keyword evidence="3" id="KW-1185">Reference proteome</keyword>
<reference evidence="2 3" key="1">
    <citation type="journal article" date="2013" name="Appl. Environ. Microbiol.">
        <title>The genome of the alga-associated marine flavobacterium Formosa agariphila KMM 3901T reveals a broad potential for degradation of algal polysaccharides.</title>
        <authorList>
            <person name="Mann A.J."/>
            <person name="Hahnke R.L."/>
            <person name="Huang S."/>
            <person name="Werner J."/>
            <person name="Xing P."/>
            <person name="Barbeyron T."/>
            <person name="Huettel B."/>
            <person name="Stueber K."/>
            <person name="Reinhardt R."/>
            <person name="Harder J."/>
            <person name="Gloeckner F.O."/>
            <person name="Amann R.I."/>
            <person name="Teeling H."/>
        </authorList>
    </citation>
    <scope>NUCLEOTIDE SEQUENCE [LARGE SCALE GENOMIC DNA]</scope>
    <source>
        <strain evidence="3">DSM 15362 / KCTC 12365 / LMG 23005 / KMM 3901</strain>
    </source>
</reference>
<dbReference type="RefSeq" id="WP_038528446.1">
    <property type="nucleotide sequence ID" value="NZ_HG315671.1"/>
</dbReference>
<gene>
    <name evidence="2" type="ORF">BN863_11430</name>
</gene>
<dbReference type="AlphaFoldDB" id="T2KJB3"/>
<evidence type="ECO:0000313" key="3">
    <source>
        <dbReference type="Proteomes" id="UP000016160"/>
    </source>
</evidence>
<organism evidence="2 3">
    <name type="scientific">Formosa agariphila (strain DSM 15362 / KCTC 12365 / LMG 23005 / KMM 3901 / M-2Alg 35-1)</name>
    <dbReference type="NCBI Taxonomy" id="1347342"/>
    <lineage>
        <taxon>Bacteria</taxon>
        <taxon>Pseudomonadati</taxon>
        <taxon>Bacteroidota</taxon>
        <taxon>Flavobacteriia</taxon>
        <taxon>Flavobacteriales</taxon>
        <taxon>Flavobacteriaceae</taxon>
        <taxon>Formosa</taxon>
    </lineage>
</organism>
<dbReference type="PANTHER" id="PTHR34406:SF1">
    <property type="entry name" value="PROTEIN YCEI"/>
    <property type="match status" value="1"/>
</dbReference>
<dbReference type="PATRIC" id="fig|1347342.6.peg.1152"/>
<dbReference type="Proteomes" id="UP000016160">
    <property type="component" value="Chromosome"/>
</dbReference>
<proteinExistence type="predicted"/>
<dbReference type="SUPFAM" id="SSF101874">
    <property type="entry name" value="YceI-like"/>
    <property type="match status" value="1"/>
</dbReference>